<dbReference type="EMBL" id="JACHMO010000001">
    <property type="protein sequence ID" value="MBB5805041.1"/>
    <property type="molecule type" value="Genomic_DNA"/>
</dbReference>
<evidence type="ECO:0000256" key="1">
    <source>
        <dbReference type="SAM" id="MobiDB-lite"/>
    </source>
</evidence>
<dbReference type="RefSeq" id="WP_184923282.1">
    <property type="nucleotide sequence ID" value="NZ_JACHMO010000001.1"/>
</dbReference>
<feature type="region of interest" description="Disordered" evidence="1">
    <location>
        <begin position="29"/>
        <end position="128"/>
    </location>
</feature>
<evidence type="ECO:0000313" key="2">
    <source>
        <dbReference type="EMBL" id="MBB5805041.1"/>
    </source>
</evidence>
<gene>
    <name evidence="2" type="ORF">F4560_004809</name>
</gene>
<dbReference type="Proteomes" id="UP000552097">
    <property type="component" value="Unassembled WGS sequence"/>
</dbReference>
<reference evidence="2 3" key="1">
    <citation type="submission" date="2020-08" db="EMBL/GenBank/DDBJ databases">
        <title>Sequencing the genomes of 1000 actinobacteria strains.</title>
        <authorList>
            <person name="Klenk H.-P."/>
        </authorList>
    </citation>
    <scope>NUCLEOTIDE SEQUENCE [LARGE SCALE GENOMIC DNA]</scope>
    <source>
        <strain evidence="2 3">DSM 45486</strain>
    </source>
</reference>
<organism evidence="2 3">
    <name type="scientific">Saccharothrix ecbatanensis</name>
    <dbReference type="NCBI Taxonomy" id="1105145"/>
    <lineage>
        <taxon>Bacteria</taxon>
        <taxon>Bacillati</taxon>
        <taxon>Actinomycetota</taxon>
        <taxon>Actinomycetes</taxon>
        <taxon>Pseudonocardiales</taxon>
        <taxon>Pseudonocardiaceae</taxon>
        <taxon>Saccharothrix</taxon>
    </lineage>
</organism>
<comment type="caution">
    <text evidence="2">The sequence shown here is derived from an EMBL/GenBank/DDBJ whole genome shotgun (WGS) entry which is preliminary data.</text>
</comment>
<feature type="compositionally biased region" description="Pro residues" evidence="1">
    <location>
        <begin position="85"/>
        <end position="94"/>
    </location>
</feature>
<evidence type="ECO:0000313" key="3">
    <source>
        <dbReference type="Proteomes" id="UP000552097"/>
    </source>
</evidence>
<keyword evidence="3" id="KW-1185">Reference proteome</keyword>
<feature type="compositionally biased region" description="Low complexity" evidence="1">
    <location>
        <begin position="95"/>
        <end position="108"/>
    </location>
</feature>
<proteinExistence type="predicted"/>
<protein>
    <submittedName>
        <fullName evidence="2">Type IV secretory pathway VirB10-like protein</fullName>
    </submittedName>
</protein>
<dbReference type="AlphaFoldDB" id="A0A7W9HN27"/>
<name>A0A7W9HN27_9PSEU</name>
<accession>A0A7W9HN27</accession>
<feature type="compositionally biased region" description="Low complexity" evidence="1">
    <location>
        <begin position="44"/>
        <end position="84"/>
    </location>
</feature>
<sequence>MRVLWATCGLAVAASALTGVLIGVVLDGMNDGPQADTPASTWITGRPSTSGSGSPIPTTTVPTTEAGPPAASPTAEVKTTTTTTTPPPPPPPPVTTEAPPVTTTTTETRNSEWPCSPLNLFPPPHCND</sequence>